<feature type="transmembrane region" description="Helical" evidence="1">
    <location>
        <begin position="217"/>
        <end position="242"/>
    </location>
</feature>
<protein>
    <submittedName>
        <fullName evidence="2">Uncharacterized protein</fullName>
    </submittedName>
</protein>
<feature type="transmembrane region" description="Helical" evidence="1">
    <location>
        <begin position="134"/>
        <end position="163"/>
    </location>
</feature>
<proteinExistence type="predicted"/>
<dbReference type="Proteomes" id="UP001161094">
    <property type="component" value="Unassembled WGS sequence"/>
</dbReference>
<evidence type="ECO:0000313" key="2">
    <source>
        <dbReference type="EMBL" id="MDH0735524.1"/>
    </source>
</evidence>
<dbReference type="AlphaFoldDB" id="A0AA42LKU0"/>
<feature type="transmembrane region" description="Helical" evidence="1">
    <location>
        <begin position="100"/>
        <end position="128"/>
    </location>
</feature>
<evidence type="ECO:0000256" key="1">
    <source>
        <dbReference type="SAM" id="Phobius"/>
    </source>
</evidence>
<keyword evidence="1" id="KW-0472">Membrane</keyword>
<gene>
    <name evidence="2" type="ORF">N5D93_06870</name>
</gene>
<dbReference type="RefSeq" id="WP_279994386.1">
    <property type="nucleotide sequence ID" value="NZ_JAOCDZ010000004.1"/>
</dbReference>
<dbReference type="EMBL" id="JAOCDZ010000004">
    <property type="protein sequence ID" value="MDH0735524.1"/>
    <property type="molecule type" value="Genomic_DNA"/>
</dbReference>
<reference evidence="2" key="1">
    <citation type="submission" date="2022-09" db="EMBL/GenBank/DDBJ databases">
        <title>Intensive care unit water sources are persistently colonized with multi-drug resistant bacteria and are the site of extensive horizontal gene transfer of antibiotic resistance genes.</title>
        <authorList>
            <person name="Diorio-Toth L."/>
        </authorList>
    </citation>
    <scope>NUCLEOTIDE SEQUENCE</scope>
    <source>
        <strain evidence="2">GD03843</strain>
    </source>
</reference>
<sequence>MASKLAGTQFIALTFKAIRQQGRRMMATAPGSLAAFIVTLPFALLLSNSAGTMQFVFLLLAMVNLLALARVTFAWLGMLVGRDTAASQLARGSNAEAKDLALLVLFVVVVGALLRASADIPILLYFAMNGVGDAGFFIALFIVLGLLWIPFVYGGAVVALSWVRAVAAGEYGFKAMRDAMRFKRWPLVTALFVLLVFVGFTKTMVADVARYPTTSGVGFSVAGMLISIGMLVIVTVMCAVAYRESVPQTADTAGDPAVRA</sequence>
<name>A0AA42LKU0_9BURK</name>
<feature type="transmembrane region" description="Helical" evidence="1">
    <location>
        <begin position="184"/>
        <end position="205"/>
    </location>
</feature>
<organism evidence="2 3">
    <name type="scientific">Achromobacter spanius</name>
    <dbReference type="NCBI Taxonomy" id="217203"/>
    <lineage>
        <taxon>Bacteria</taxon>
        <taxon>Pseudomonadati</taxon>
        <taxon>Pseudomonadota</taxon>
        <taxon>Betaproteobacteria</taxon>
        <taxon>Burkholderiales</taxon>
        <taxon>Alcaligenaceae</taxon>
        <taxon>Achromobacter</taxon>
    </lineage>
</organism>
<comment type="caution">
    <text evidence="2">The sequence shown here is derived from an EMBL/GenBank/DDBJ whole genome shotgun (WGS) entry which is preliminary data.</text>
</comment>
<keyword evidence="1" id="KW-0812">Transmembrane</keyword>
<accession>A0AA42LKU0</accession>
<keyword evidence="1" id="KW-1133">Transmembrane helix</keyword>
<feature type="transmembrane region" description="Helical" evidence="1">
    <location>
        <begin position="25"/>
        <end position="44"/>
    </location>
</feature>
<evidence type="ECO:0000313" key="3">
    <source>
        <dbReference type="Proteomes" id="UP001161094"/>
    </source>
</evidence>
<feature type="transmembrane region" description="Helical" evidence="1">
    <location>
        <begin position="56"/>
        <end position="80"/>
    </location>
</feature>